<sequence>MRVASPRWKGDLAETLKQRILSKGQPGIAIAKATFEEAVRALADDGFLTVTEKRFHCSEALRLSAVFCSSALGIALLPYTFLGGLQGGVSGLTGELEFGENGGNPNVHFEILGTNYGEELGRGIRKVLSSRGRDTCIIAMAMTQVFCTAPSAQASGQRGKAGLERRARVKPPAVPGTCGCSQPRRSRPRSQVKLPMVPVQEPSGGEATQQSGEGDTHHTSAAATASSAILSQPWVPEPQAALGSLAAAIRGLPAPWAGLEWLGIRPPRLACALGQPWRLGRVRNMASIGCRGKVDQVSRDARPRQGAGRCHWGEPLMVTENSLLLCSMVPPGTRTHCQRWPHSHPQPTPELLLAPCCRCPAPDLIARCHQWVQKGLVPISMWEWRQREQVCWQTGDRGLLWEGLDGGVEDGPRPTPVPTAALRPTVPFKVHEFVHWAPRLERGPQAMPPALMDLTGDLRLRPLPRGA</sequence>
<name>A0AA40IA17_CNENI</name>
<evidence type="ECO:0000256" key="1">
    <source>
        <dbReference type="SAM" id="MobiDB-lite"/>
    </source>
</evidence>
<evidence type="ECO:0000313" key="3">
    <source>
        <dbReference type="EMBL" id="KAK1345730.1"/>
    </source>
</evidence>
<protein>
    <submittedName>
        <fullName evidence="3">Uncharacterized protein</fullName>
    </submittedName>
</protein>
<feature type="transmembrane region" description="Helical" evidence="2">
    <location>
        <begin position="63"/>
        <end position="82"/>
    </location>
</feature>
<reference evidence="3" key="1">
    <citation type="submission" date="2023-06" db="EMBL/GenBank/DDBJ databases">
        <title>Reference genome for the Northern bat (Eptesicus nilssonii), a most northern bat species.</title>
        <authorList>
            <person name="Laine V.N."/>
            <person name="Pulliainen A.T."/>
            <person name="Lilley T.M."/>
        </authorList>
    </citation>
    <scope>NUCLEOTIDE SEQUENCE</scope>
    <source>
        <strain evidence="3">BLF_Eptnil</strain>
        <tissue evidence="3">Kidney</tissue>
    </source>
</reference>
<organism evidence="3 4">
    <name type="scientific">Cnephaeus nilssonii</name>
    <name type="common">Northern bat</name>
    <name type="synonym">Eptesicus nilssonii</name>
    <dbReference type="NCBI Taxonomy" id="3371016"/>
    <lineage>
        <taxon>Eukaryota</taxon>
        <taxon>Metazoa</taxon>
        <taxon>Chordata</taxon>
        <taxon>Craniata</taxon>
        <taxon>Vertebrata</taxon>
        <taxon>Euteleostomi</taxon>
        <taxon>Mammalia</taxon>
        <taxon>Eutheria</taxon>
        <taxon>Laurasiatheria</taxon>
        <taxon>Chiroptera</taxon>
        <taxon>Yangochiroptera</taxon>
        <taxon>Vespertilionidae</taxon>
        <taxon>Cnephaeus</taxon>
    </lineage>
</organism>
<evidence type="ECO:0000313" key="4">
    <source>
        <dbReference type="Proteomes" id="UP001177744"/>
    </source>
</evidence>
<keyword evidence="4" id="KW-1185">Reference proteome</keyword>
<comment type="caution">
    <text evidence="3">The sequence shown here is derived from an EMBL/GenBank/DDBJ whole genome shotgun (WGS) entry which is preliminary data.</text>
</comment>
<dbReference type="EMBL" id="JAULJE010000002">
    <property type="protein sequence ID" value="KAK1345730.1"/>
    <property type="molecule type" value="Genomic_DNA"/>
</dbReference>
<dbReference type="Proteomes" id="UP001177744">
    <property type="component" value="Unassembled WGS sequence"/>
</dbReference>
<accession>A0AA40IA17</accession>
<dbReference type="AlphaFoldDB" id="A0AA40IA17"/>
<gene>
    <name evidence="3" type="ORF">QTO34_008194</name>
</gene>
<proteinExistence type="predicted"/>
<evidence type="ECO:0000256" key="2">
    <source>
        <dbReference type="SAM" id="Phobius"/>
    </source>
</evidence>
<feature type="region of interest" description="Disordered" evidence="1">
    <location>
        <begin position="157"/>
        <end position="225"/>
    </location>
</feature>
<keyword evidence="2" id="KW-0472">Membrane</keyword>
<keyword evidence="2" id="KW-0812">Transmembrane</keyword>
<keyword evidence="2" id="KW-1133">Transmembrane helix</keyword>